<dbReference type="EMBL" id="JAPDHF010000005">
    <property type="protein sequence ID" value="KAJ4017652.1"/>
    <property type="molecule type" value="Genomic_DNA"/>
</dbReference>
<evidence type="ECO:0000256" key="2">
    <source>
        <dbReference type="SAM" id="MobiDB-lite"/>
    </source>
</evidence>
<keyword evidence="1" id="KW-0175">Coiled coil</keyword>
<feature type="coiled-coil region" evidence="1">
    <location>
        <begin position="115"/>
        <end position="142"/>
    </location>
</feature>
<organism evidence="3 4">
    <name type="scientific">Fusarium irregulare</name>
    <dbReference type="NCBI Taxonomy" id="2494466"/>
    <lineage>
        <taxon>Eukaryota</taxon>
        <taxon>Fungi</taxon>
        <taxon>Dikarya</taxon>
        <taxon>Ascomycota</taxon>
        <taxon>Pezizomycotina</taxon>
        <taxon>Sordariomycetes</taxon>
        <taxon>Hypocreomycetidae</taxon>
        <taxon>Hypocreales</taxon>
        <taxon>Nectriaceae</taxon>
        <taxon>Fusarium</taxon>
        <taxon>Fusarium incarnatum-equiseti species complex</taxon>
    </lineage>
</organism>
<proteinExistence type="predicted"/>
<feature type="region of interest" description="Disordered" evidence="2">
    <location>
        <begin position="207"/>
        <end position="232"/>
    </location>
</feature>
<evidence type="ECO:0000313" key="3">
    <source>
        <dbReference type="EMBL" id="KAJ4017652.1"/>
    </source>
</evidence>
<dbReference type="Proteomes" id="UP001152130">
    <property type="component" value="Unassembled WGS sequence"/>
</dbReference>
<keyword evidence="4" id="KW-1185">Reference proteome</keyword>
<protein>
    <submittedName>
        <fullName evidence="3">Uncharacterized protein</fullName>
    </submittedName>
</protein>
<sequence>MAPTKRLQVIKLGQPNGWRIDSYISVEALPTGYACLQCKNQTKHRYPSTDEILETYAEHKKVFLCPKELAKLGHERLSDRTWCLKYIAYDQFTQDRFTPEQHKSQPPDAPLGIRKTQVKLQREKVREQIDRLRAEQEVLLRQRTYWEMDVAEKQGTDLNQVQKSLSDKQRQIFRLWVILDELDGQIKYLRKQAWRKFFSMWLPVNPPASTERRSSPSDFAPEDTMMEKYGRL</sequence>
<gene>
    <name evidence="3" type="ORF">NW766_003718</name>
</gene>
<reference evidence="3" key="1">
    <citation type="submission" date="2022-10" db="EMBL/GenBank/DDBJ databases">
        <title>Fusarium specimens isolated from Avocado Roots.</title>
        <authorList>
            <person name="Stajich J."/>
            <person name="Roper C."/>
            <person name="Heimlech-Rivalta G."/>
        </authorList>
    </citation>
    <scope>NUCLEOTIDE SEQUENCE</scope>
    <source>
        <strain evidence="3">CF00143</strain>
    </source>
</reference>
<dbReference type="AlphaFoldDB" id="A0A9W8PTK8"/>
<accession>A0A9W8PTK8</accession>
<dbReference type="OrthoDB" id="5037575at2759"/>
<comment type="caution">
    <text evidence="3">The sequence shown here is derived from an EMBL/GenBank/DDBJ whole genome shotgun (WGS) entry which is preliminary data.</text>
</comment>
<evidence type="ECO:0000256" key="1">
    <source>
        <dbReference type="SAM" id="Coils"/>
    </source>
</evidence>
<name>A0A9W8PTK8_9HYPO</name>
<evidence type="ECO:0000313" key="4">
    <source>
        <dbReference type="Proteomes" id="UP001152130"/>
    </source>
</evidence>